<dbReference type="NCBIfam" id="TIGR00710">
    <property type="entry name" value="efflux_Bcr_CflA"/>
    <property type="match status" value="1"/>
</dbReference>
<keyword evidence="4" id="KW-1003">Cell membrane</keyword>
<keyword evidence="7 8" id="KW-0472">Membrane</keyword>
<feature type="transmembrane region" description="Helical" evidence="8">
    <location>
        <begin position="249"/>
        <end position="268"/>
    </location>
</feature>
<organism evidence="10 11">
    <name type="scientific">Phytohabitans maris</name>
    <dbReference type="NCBI Taxonomy" id="3071409"/>
    <lineage>
        <taxon>Bacteria</taxon>
        <taxon>Bacillati</taxon>
        <taxon>Actinomycetota</taxon>
        <taxon>Actinomycetes</taxon>
        <taxon>Micromonosporales</taxon>
        <taxon>Micromonosporaceae</taxon>
    </lineage>
</organism>
<feature type="transmembrane region" description="Helical" evidence="8">
    <location>
        <begin position="342"/>
        <end position="362"/>
    </location>
</feature>
<feature type="transmembrane region" description="Helical" evidence="8">
    <location>
        <begin position="44"/>
        <end position="64"/>
    </location>
</feature>
<evidence type="ECO:0000256" key="7">
    <source>
        <dbReference type="ARBA" id="ARBA00023136"/>
    </source>
</evidence>
<dbReference type="PANTHER" id="PTHR23502:SF132">
    <property type="entry name" value="POLYAMINE TRANSPORTER 2-RELATED"/>
    <property type="match status" value="1"/>
</dbReference>
<protein>
    <submittedName>
        <fullName evidence="10">Multidrug effflux MFS transporter</fullName>
    </submittedName>
</protein>
<keyword evidence="5 8" id="KW-0812">Transmembrane</keyword>
<keyword evidence="6 8" id="KW-1133">Transmembrane helix</keyword>
<evidence type="ECO:0000313" key="11">
    <source>
        <dbReference type="Proteomes" id="UP001230908"/>
    </source>
</evidence>
<evidence type="ECO:0000256" key="5">
    <source>
        <dbReference type="ARBA" id="ARBA00022692"/>
    </source>
</evidence>
<comment type="similarity">
    <text evidence="2">Belongs to the major facilitator superfamily. Bcr/CmlA family.</text>
</comment>
<dbReference type="Gene3D" id="1.20.1720.10">
    <property type="entry name" value="Multidrug resistance protein D"/>
    <property type="match status" value="1"/>
</dbReference>
<feature type="transmembrane region" description="Helical" evidence="8">
    <location>
        <begin position="76"/>
        <end position="98"/>
    </location>
</feature>
<accession>A0ABU0ZEW4</accession>
<dbReference type="InterPro" id="IPR011701">
    <property type="entry name" value="MFS"/>
</dbReference>
<feature type="transmembrane region" description="Helical" evidence="8">
    <location>
        <begin position="104"/>
        <end position="125"/>
    </location>
</feature>
<proteinExistence type="inferred from homology"/>
<feature type="transmembrane region" description="Helical" evidence="8">
    <location>
        <begin position="280"/>
        <end position="302"/>
    </location>
</feature>
<gene>
    <name evidence="10" type="ORF">RB614_08140</name>
</gene>
<dbReference type="Proteomes" id="UP001230908">
    <property type="component" value="Unassembled WGS sequence"/>
</dbReference>
<dbReference type="InterPro" id="IPR036259">
    <property type="entry name" value="MFS_trans_sf"/>
</dbReference>
<dbReference type="InterPro" id="IPR020846">
    <property type="entry name" value="MFS_dom"/>
</dbReference>
<dbReference type="PROSITE" id="PS00216">
    <property type="entry name" value="SUGAR_TRANSPORT_1"/>
    <property type="match status" value="1"/>
</dbReference>
<dbReference type="SUPFAM" id="SSF103473">
    <property type="entry name" value="MFS general substrate transporter"/>
    <property type="match status" value="1"/>
</dbReference>
<evidence type="ECO:0000256" key="3">
    <source>
        <dbReference type="ARBA" id="ARBA00022448"/>
    </source>
</evidence>
<dbReference type="Pfam" id="PF07690">
    <property type="entry name" value="MFS_1"/>
    <property type="match status" value="1"/>
</dbReference>
<keyword evidence="3" id="KW-0813">Transport</keyword>
<dbReference type="InterPro" id="IPR005829">
    <property type="entry name" value="Sugar_transporter_CS"/>
</dbReference>
<dbReference type="CDD" id="cd17320">
    <property type="entry name" value="MFS_MdfA_MDR_like"/>
    <property type="match status" value="1"/>
</dbReference>
<evidence type="ECO:0000259" key="9">
    <source>
        <dbReference type="PROSITE" id="PS50850"/>
    </source>
</evidence>
<evidence type="ECO:0000256" key="6">
    <source>
        <dbReference type="ARBA" id="ARBA00022989"/>
    </source>
</evidence>
<feature type="transmembrane region" description="Helical" evidence="8">
    <location>
        <begin position="137"/>
        <end position="158"/>
    </location>
</feature>
<dbReference type="EMBL" id="JAVHUY010000006">
    <property type="protein sequence ID" value="MDQ7904492.1"/>
    <property type="molecule type" value="Genomic_DNA"/>
</dbReference>
<name>A0ABU0ZEW4_9ACTN</name>
<evidence type="ECO:0000313" key="10">
    <source>
        <dbReference type="EMBL" id="MDQ7904492.1"/>
    </source>
</evidence>
<keyword evidence="11" id="KW-1185">Reference proteome</keyword>
<feature type="transmembrane region" description="Helical" evidence="8">
    <location>
        <begin position="308"/>
        <end position="330"/>
    </location>
</feature>
<feature type="transmembrane region" description="Helical" evidence="8">
    <location>
        <begin position="368"/>
        <end position="389"/>
    </location>
</feature>
<feature type="transmembrane region" description="Helical" evidence="8">
    <location>
        <begin position="212"/>
        <end position="237"/>
    </location>
</feature>
<evidence type="ECO:0000256" key="1">
    <source>
        <dbReference type="ARBA" id="ARBA00004651"/>
    </source>
</evidence>
<dbReference type="PROSITE" id="PS50850">
    <property type="entry name" value="MFS"/>
    <property type="match status" value="1"/>
</dbReference>
<comment type="subcellular location">
    <subcellularLocation>
        <location evidence="1">Cell membrane</location>
        <topology evidence="1">Multi-pass membrane protein</topology>
    </subcellularLocation>
</comment>
<dbReference type="PANTHER" id="PTHR23502">
    <property type="entry name" value="MAJOR FACILITATOR SUPERFAMILY"/>
    <property type="match status" value="1"/>
</dbReference>
<dbReference type="InterPro" id="IPR004812">
    <property type="entry name" value="Efflux_drug-R_Bcr/CmlA"/>
</dbReference>
<evidence type="ECO:0000256" key="8">
    <source>
        <dbReference type="SAM" id="Phobius"/>
    </source>
</evidence>
<feature type="domain" description="Major facilitator superfamily (MFS) profile" evidence="9">
    <location>
        <begin position="7"/>
        <end position="394"/>
    </location>
</feature>
<comment type="caution">
    <text evidence="10">The sequence shown here is derived from an EMBL/GenBank/DDBJ whole genome shotgun (WGS) entry which is preliminary data.</text>
</comment>
<feature type="transmembrane region" description="Helical" evidence="8">
    <location>
        <begin position="7"/>
        <end position="24"/>
    </location>
</feature>
<evidence type="ECO:0000256" key="2">
    <source>
        <dbReference type="ARBA" id="ARBA00006236"/>
    </source>
</evidence>
<feature type="transmembrane region" description="Helical" evidence="8">
    <location>
        <begin position="164"/>
        <end position="183"/>
    </location>
</feature>
<dbReference type="RefSeq" id="WP_308711765.1">
    <property type="nucleotide sequence ID" value="NZ_JAVHUY010000006.1"/>
</dbReference>
<reference evidence="10 11" key="1">
    <citation type="submission" date="2023-08" db="EMBL/GenBank/DDBJ databases">
        <title>Phytohabitans sansha sp. nov., isolated from marine sediment.</title>
        <authorList>
            <person name="Zhao Y."/>
            <person name="Yi K."/>
        </authorList>
    </citation>
    <scope>NUCLEOTIDE SEQUENCE [LARGE SCALE GENOMIC DNA]</scope>
    <source>
        <strain evidence="10 11">ZYX-F-186</strain>
    </source>
</reference>
<evidence type="ECO:0000256" key="4">
    <source>
        <dbReference type="ARBA" id="ARBA00022475"/>
    </source>
</evidence>
<sequence length="409" mass="41314">MSRRDRLRLVLVLGSLIAIGPLTIDMYLPALPAITSGLETTDTAVQLTLTGTLVGLALGQLVIGPLSDAYGRRAPLLAGLALHIVASVLCVVAPNIAVLGTLRVLQGLGVAASSVVALAVVRDLFTGTAFASLFSRLMLVMGAAPILAPTLGGAVLRWTEWRGVFVVLAAFGVILVGVAALRLPETLPPQRRRPAGVRATLRGLGQLARDRTFVGLVFVAGLSMAALFAYVAGSSFVMQDQFGLSEQEFAVAFGAGAVGLIGASQVNVRLLRRYTPQRILVAALATGTAGGVLLLAFAATGFGGLGTLLAALWLVLSAAGLALPNAPALAMTRHGEAAGTAAALLGAIQFGVGAVAAPLVGVLGNGGVAMAVVMLAGLTAATAVLFAVVRPGRLDPVEVDAVAVPVAAH</sequence>